<reference evidence="12" key="1">
    <citation type="journal article" date="2011" name="PLoS Genet.">
        <title>The genome sequence of the leaf-cutter ant Atta cephalotes reveals insights into its obligate symbiotic lifestyle.</title>
        <authorList>
            <person name="Suen G."/>
            <person name="Teiling C."/>
            <person name="Li L."/>
            <person name="Holt C."/>
            <person name="Abouheif E."/>
            <person name="Bornberg-Bauer E."/>
            <person name="Bouffard P."/>
            <person name="Caldera E.J."/>
            <person name="Cash E."/>
            <person name="Cavanaugh A."/>
            <person name="Denas O."/>
            <person name="Elhaik E."/>
            <person name="Fave M.J."/>
            <person name="Gadau J."/>
            <person name="Gibson J.D."/>
            <person name="Graur D."/>
            <person name="Grubbs K.J."/>
            <person name="Hagen D.E."/>
            <person name="Harkins T.T."/>
            <person name="Helmkampf M."/>
            <person name="Hu H."/>
            <person name="Johnson B.R."/>
            <person name="Kim J."/>
            <person name="Marsh S.E."/>
            <person name="Moeller J.A."/>
            <person name="Munoz-Torres M.C."/>
            <person name="Murphy M.C."/>
            <person name="Naughton M.C."/>
            <person name="Nigam S."/>
            <person name="Overson R."/>
            <person name="Rajakumar R."/>
            <person name="Reese J.T."/>
            <person name="Scott J.J."/>
            <person name="Smith C.R."/>
            <person name="Tao S."/>
            <person name="Tsutsui N.D."/>
            <person name="Viljakainen L."/>
            <person name="Wissler L."/>
            <person name="Yandell M.D."/>
            <person name="Zimmer F."/>
            <person name="Taylor J."/>
            <person name="Slater S.C."/>
            <person name="Clifton S.W."/>
            <person name="Warren W.C."/>
            <person name="Elsik C.G."/>
            <person name="Smith C.D."/>
            <person name="Weinstock G.M."/>
            <person name="Gerardo N.M."/>
            <person name="Currie C.R."/>
        </authorList>
    </citation>
    <scope>NUCLEOTIDE SEQUENCE [LARGE SCALE GENOMIC DNA]</scope>
</reference>
<feature type="zinc finger region" description="C3H1-type" evidence="9">
    <location>
        <begin position="1"/>
        <end position="25"/>
    </location>
</feature>
<dbReference type="Proteomes" id="UP000005205">
    <property type="component" value="Unassembled WGS sequence"/>
</dbReference>
<dbReference type="InterPro" id="IPR000571">
    <property type="entry name" value="Znf_CCCH"/>
</dbReference>
<evidence type="ECO:0000256" key="3">
    <source>
        <dbReference type="ARBA" id="ARBA00022771"/>
    </source>
</evidence>
<proteinExistence type="predicted"/>
<dbReference type="GO" id="GO:0008270">
    <property type="term" value="F:zinc ion binding"/>
    <property type="evidence" value="ECO:0007669"/>
    <property type="project" value="UniProtKB-KW"/>
</dbReference>
<evidence type="ECO:0000256" key="8">
    <source>
        <dbReference type="ARBA" id="ARBA00042384"/>
    </source>
</evidence>
<dbReference type="PANTHER" id="PTHR46527:SF1">
    <property type="entry name" value="NUCLEOPORIN NUP42"/>
    <property type="match status" value="1"/>
</dbReference>
<comment type="function">
    <text evidence="6">Required for the export of mRNAs containing poly(A) tails from the nucleus into the cytoplasm.</text>
</comment>
<keyword evidence="3 9" id="KW-0863">Zinc-finger</keyword>
<accession>A0A158NDX6</accession>
<dbReference type="SUPFAM" id="SSF90229">
    <property type="entry name" value="CCCH zinc finger"/>
    <property type="match status" value="1"/>
</dbReference>
<dbReference type="InParanoid" id="A0A158NDX6"/>
<feature type="domain" description="C3H1-type" evidence="10">
    <location>
        <begin position="1"/>
        <end position="25"/>
    </location>
</feature>
<gene>
    <name evidence="11" type="primary">105618814</name>
</gene>
<evidence type="ECO:0000256" key="4">
    <source>
        <dbReference type="ARBA" id="ARBA00022833"/>
    </source>
</evidence>
<evidence type="ECO:0000256" key="2">
    <source>
        <dbReference type="ARBA" id="ARBA00022723"/>
    </source>
</evidence>
<organism evidence="11 12">
    <name type="scientific">Atta cephalotes</name>
    <name type="common">Leafcutter ant</name>
    <dbReference type="NCBI Taxonomy" id="12957"/>
    <lineage>
        <taxon>Eukaryota</taxon>
        <taxon>Metazoa</taxon>
        <taxon>Ecdysozoa</taxon>
        <taxon>Arthropoda</taxon>
        <taxon>Hexapoda</taxon>
        <taxon>Insecta</taxon>
        <taxon>Pterygota</taxon>
        <taxon>Neoptera</taxon>
        <taxon>Endopterygota</taxon>
        <taxon>Hymenoptera</taxon>
        <taxon>Apocrita</taxon>
        <taxon>Aculeata</taxon>
        <taxon>Formicoidea</taxon>
        <taxon>Formicidae</taxon>
        <taxon>Myrmicinae</taxon>
        <taxon>Atta</taxon>
    </lineage>
</organism>
<dbReference type="Pfam" id="PF18044">
    <property type="entry name" value="zf-CCCH_4"/>
    <property type="match status" value="1"/>
</dbReference>
<name>A0A158NDX6_ATTCE</name>
<dbReference type="EnsemblMetazoa" id="XM_012200344.1">
    <property type="protein sequence ID" value="XP_012055734.1"/>
    <property type="gene ID" value="LOC105618814"/>
</dbReference>
<dbReference type="EMBL" id="ADTU01013062">
    <property type="status" value="NOT_ANNOTATED_CDS"/>
    <property type="molecule type" value="Genomic_DNA"/>
</dbReference>
<keyword evidence="2 9" id="KW-0479">Metal-binding</keyword>
<evidence type="ECO:0000259" key="10">
    <source>
        <dbReference type="PROSITE" id="PS50103"/>
    </source>
</evidence>
<keyword evidence="12" id="KW-1185">Reference proteome</keyword>
<dbReference type="STRING" id="12957.A0A158NDX6"/>
<keyword evidence="4 9" id="KW-0862">Zinc</keyword>
<dbReference type="InterPro" id="IPR041367">
    <property type="entry name" value="Znf-CCCH_4"/>
</dbReference>
<evidence type="ECO:0000256" key="9">
    <source>
        <dbReference type="PROSITE-ProRule" id="PRU00723"/>
    </source>
</evidence>
<reference evidence="11" key="2">
    <citation type="submission" date="2016-04" db="UniProtKB">
        <authorList>
            <consortium name="EnsemblMetazoa"/>
        </authorList>
    </citation>
    <scope>IDENTIFICATION</scope>
</reference>
<dbReference type="PANTHER" id="PTHR46527">
    <property type="entry name" value="NUCLEOPORIN-LIKE PROTEIN 2"/>
    <property type="match status" value="1"/>
</dbReference>
<keyword evidence="5" id="KW-0539">Nucleus</keyword>
<evidence type="ECO:0000256" key="6">
    <source>
        <dbReference type="ARBA" id="ARBA00037262"/>
    </source>
</evidence>
<dbReference type="PROSITE" id="PS50103">
    <property type="entry name" value="ZF_C3H1"/>
    <property type="match status" value="1"/>
</dbReference>
<protein>
    <recommendedName>
        <fullName evidence="7">Nucleoporin NUP42</fullName>
    </recommendedName>
    <alternativeName>
        <fullName evidence="8">Nucleoporin-like protein 2</fullName>
    </alternativeName>
</protein>
<evidence type="ECO:0000256" key="5">
    <source>
        <dbReference type="ARBA" id="ARBA00023242"/>
    </source>
</evidence>
<dbReference type="OrthoDB" id="20729at2759"/>
<dbReference type="KEGG" id="acep:105618814"/>
<comment type="subcellular location">
    <subcellularLocation>
        <location evidence="1">Nucleus membrane</location>
        <topology evidence="1">Peripheral membrane protein</topology>
        <orientation evidence="1">Cytoplasmic side</orientation>
    </subcellularLocation>
</comment>
<dbReference type="InterPro" id="IPR051767">
    <property type="entry name" value="Nucleoporin_NUP42"/>
</dbReference>
<dbReference type="AlphaFoldDB" id="A0A158NDX6"/>
<evidence type="ECO:0000256" key="7">
    <source>
        <dbReference type="ARBA" id="ARBA00039886"/>
    </source>
</evidence>
<dbReference type="GO" id="GO:0031965">
    <property type="term" value="C:nuclear membrane"/>
    <property type="evidence" value="ECO:0007669"/>
    <property type="project" value="UniProtKB-SubCell"/>
</dbReference>
<evidence type="ECO:0000256" key="1">
    <source>
        <dbReference type="ARBA" id="ARBA00004335"/>
    </source>
</evidence>
<evidence type="ECO:0000313" key="11">
    <source>
        <dbReference type="EnsemblMetazoa" id="XP_012055734.1"/>
    </source>
</evidence>
<dbReference type="InterPro" id="IPR036855">
    <property type="entry name" value="Znf_CCCH_sf"/>
</dbReference>
<sequence length="629" mass="65325">MVICKYYRQGNCRYGQYCQFEHINHFAGNTKTEDDIVILVAKEVLLAERGGQWLLSCFAPLKERPCIPGMEDLSPEEVRWEIYNAQKNGMVEQAKLHFQQLCQDMKAKREVLKNPTRETMTLLKKILGSGQKAPQLSLVNNTSTNNVFGNTTYNVQNNNPFGGFASSNNTSSIFGKSNNNTAFGNAATFGNNLGGFGTTTSGAGSIFGTTSTSTAFSGVQNNTSAFGTQQTNPIFGGSPQNVFGQNNVFGGTSQLGNAPTTSLFNNPMTSQASTSLFGGPTTTTSNLFGGSSTGLQTNPVFGVSTTSSSGSFNNGIFTQPKTQMHAFGGAPVFAGVTTNYANTSTGNSLFGGGQTFGAPTNGIFGVSTAAATPGFGAAAAITTPAFCTPIVAATTPGFGASVATTAPAFDLNQQSSNNTFGTTVSAPNVFGVQNTDTMSTSNTPFGAPSAAISGPFVTTSSQQFDSTNTSSFAGTGFGTAVASTNNTFGTTETSSNSLFVNAGTTFATSNGTIPNPSPFSASTFGSINTSSPFGSPASTTVTTTTPANPFAPRPQQGASPFGNVAQNQLNINVPPFGKSPFNTAITNNIIDDSVYSVDSALTDDEKNMFLAEKFIIGKIPLKPPTKDIR</sequence>
<evidence type="ECO:0000313" key="12">
    <source>
        <dbReference type="Proteomes" id="UP000005205"/>
    </source>
</evidence>